<organism evidence="2 3">
    <name type="scientific">Geranomyces variabilis</name>
    <dbReference type="NCBI Taxonomy" id="109894"/>
    <lineage>
        <taxon>Eukaryota</taxon>
        <taxon>Fungi</taxon>
        <taxon>Fungi incertae sedis</taxon>
        <taxon>Chytridiomycota</taxon>
        <taxon>Chytridiomycota incertae sedis</taxon>
        <taxon>Chytridiomycetes</taxon>
        <taxon>Spizellomycetales</taxon>
        <taxon>Powellomycetaceae</taxon>
        <taxon>Geranomyces</taxon>
    </lineage>
</organism>
<gene>
    <name evidence="2" type="ORF">HDU87_006476</name>
</gene>
<protein>
    <submittedName>
        <fullName evidence="2">Uncharacterized protein</fullName>
    </submittedName>
</protein>
<keyword evidence="3" id="KW-1185">Reference proteome</keyword>
<name>A0AAD5THV5_9FUNG</name>
<proteinExistence type="predicted"/>
<evidence type="ECO:0000313" key="3">
    <source>
        <dbReference type="Proteomes" id="UP001212152"/>
    </source>
</evidence>
<comment type="caution">
    <text evidence="2">The sequence shown here is derived from an EMBL/GenBank/DDBJ whole genome shotgun (WGS) entry which is preliminary data.</text>
</comment>
<sequence>MLDSSYDNMLPDGSFVAEDGWLSLRNKQPEEDGWEEIEVFTHTHASISSQEKSRQEESVQYAPALPGVDNRNDHEASANDVGAPDEHTNAACEAASSLTGRSVADKSAATLEMLKRREAVEIARAREAVRRELITVLAGRPHCEKARKQFDASAGTI</sequence>
<feature type="region of interest" description="Disordered" evidence="1">
    <location>
        <begin position="42"/>
        <end position="86"/>
    </location>
</feature>
<dbReference type="EMBL" id="JADGJQ010000056">
    <property type="protein sequence ID" value="KAJ3175079.1"/>
    <property type="molecule type" value="Genomic_DNA"/>
</dbReference>
<evidence type="ECO:0000256" key="1">
    <source>
        <dbReference type="SAM" id="MobiDB-lite"/>
    </source>
</evidence>
<evidence type="ECO:0000313" key="2">
    <source>
        <dbReference type="EMBL" id="KAJ3175079.1"/>
    </source>
</evidence>
<reference evidence="2" key="1">
    <citation type="submission" date="2020-05" db="EMBL/GenBank/DDBJ databases">
        <title>Phylogenomic resolution of chytrid fungi.</title>
        <authorList>
            <person name="Stajich J.E."/>
            <person name="Amses K."/>
            <person name="Simmons R."/>
            <person name="Seto K."/>
            <person name="Myers J."/>
            <person name="Bonds A."/>
            <person name="Quandt C.A."/>
            <person name="Barry K."/>
            <person name="Liu P."/>
            <person name="Grigoriev I."/>
            <person name="Longcore J.E."/>
            <person name="James T.Y."/>
        </authorList>
    </citation>
    <scope>NUCLEOTIDE SEQUENCE</scope>
    <source>
        <strain evidence="2">JEL0379</strain>
    </source>
</reference>
<accession>A0AAD5THV5</accession>
<dbReference type="AlphaFoldDB" id="A0AAD5THV5"/>
<dbReference type="Proteomes" id="UP001212152">
    <property type="component" value="Unassembled WGS sequence"/>
</dbReference>